<sequence length="415" mass="46642">FEPEVYSGEHLGEYLSKKVIFFLGCNQSHHLESPDSIQDFLETICPAFNLEYIKGFAARCEEFDSSVGFSVADSFIRELAFNTWIGDICKAIALNCFNNMVPDTKPSRILQLDGPIDDPQLCQAGVQDGGPFRQVTLVGPDLLTAWNRLPFTRNLEQECPQTRSWTPSDHGGLYVYHGTSVHLNKPGFIEALTTRPFNGLRGSAQPNQISQGTFPIVWTTFSPLRAFLWAAFSAEVIRPIPQPYTRQMLTKPWQAGAREYYGVVVLQFSSVQPSPPECTSFTIPRGREDQWERIAKITASTTAPPTALWERFATIHGQDKGAKWPELVHGLELSLVRQHLAGFIKQFWRTVWFDNGIDALNSRHRQSLAIHYVLRPDAPAPPAQPTPPNSGGGKKEGTLRHRISRFLPKLEGRKK</sequence>
<dbReference type="Proteomes" id="UP000243515">
    <property type="component" value="Unassembled WGS sequence"/>
</dbReference>
<reference evidence="2 3" key="1">
    <citation type="journal article" date="2015" name="Environ. Microbiol.">
        <title>Metagenome sequence of Elaphomyces granulatus from sporocarp tissue reveals Ascomycota ectomycorrhizal fingerprints of genome expansion and a Proteobacteria-rich microbiome.</title>
        <authorList>
            <person name="Quandt C.A."/>
            <person name="Kohler A."/>
            <person name="Hesse C.N."/>
            <person name="Sharpton T.J."/>
            <person name="Martin F."/>
            <person name="Spatafora J.W."/>
        </authorList>
    </citation>
    <scope>NUCLEOTIDE SEQUENCE [LARGE SCALE GENOMIC DNA]</scope>
    <source>
        <strain evidence="2 3">OSC145934</strain>
    </source>
</reference>
<name>A0A232M710_9EURO</name>
<accession>A0A232M710</accession>
<evidence type="ECO:0000313" key="2">
    <source>
        <dbReference type="EMBL" id="OXV12200.1"/>
    </source>
</evidence>
<evidence type="ECO:0000256" key="1">
    <source>
        <dbReference type="SAM" id="MobiDB-lite"/>
    </source>
</evidence>
<proteinExistence type="predicted"/>
<protein>
    <submittedName>
        <fullName evidence="2">Uncharacterized protein</fullName>
    </submittedName>
</protein>
<feature type="compositionally biased region" description="Pro residues" evidence="1">
    <location>
        <begin position="378"/>
        <end position="388"/>
    </location>
</feature>
<evidence type="ECO:0000313" key="3">
    <source>
        <dbReference type="Proteomes" id="UP000243515"/>
    </source>
</evidence>
<comment type="caution">
    <text evidence="2">The sequence shown here is derived from an EMBL/GenBank/DDBJ whole genome shotgun (WGS) entry which is preliminary data.</text>
</comment>
<dbReference type="EMBL" id="NPHW01000883">
    <property type="protein sequence ID" value="OXV12200.1"/>
    <property type="molecule type" value="Genomic_DNA"/>
</dbReference>
<gene>
    <name evidence="2" type="ORF">Egran_00039</name>
</gene>
<keyword evidence="3" id="KW-1185">Reference proteome</keyword>
<dbReference type="OrthoDB" id="4926440at2759"/>
<feature type="non-terminal residue" evidence="2">
    <location>
        <position position="1"/>
    </location>
</feature>
<dbReference type="AlphaFoldDB" id="A0A232M710"/>
<organism evidence="2 3">
    <name type="scientific">Elaphomyces granulatus</name>
    <dbReference type="NCBI Taxonomy" id="519963"/>
    <lineage>
        <taxon>Eukaryota</taxon>
        <taxon>Fungi</taxon>
        <taxon>Dikarya</taxon>
        <taxon>Ascomycota</taxon>
        <taxon>Pezizomycotina</taxon>
        <taxon>Eurotiomycetes</taxon>
        <taxon>Eurotiomycetidae</taxon>
        <taxon>Eurotiales</taxon>
        <taxon>Elaphomycetaceae</taxon>
        <taxon>Elaphomyces</taxon>
    </lineage>
</organism>
<feature type="region of interest" description="Disordered" evidence="1">
    <location>
        <begin position="376"/>
        <end position="415"/>
    </location>
</feature>